<dbReference type="Pfam" id="PF02225">
    <property type="entry name" value="PA"/>
    <property type="match status" value="1"/>
</dbReference>
<keyword evidence="6" id="KW-0378">Hydrolase</keyword>
<dbReference type="GO" id="GO:0008235">
    <property type="term" value="F:metalloexopeptidase activity"/>
    <property type="evidence" value="ECO:0007669"/>
    <property type="project" value="InterPro"/>
</dbReference>
<name>A0A7Y9ULQ4_9ACTN</name>
<keyword evidence="13" id="KW-1185">Reference proteome</keyword>
<proteinExistence type="inferred from homology"/>
<dbReference type="Pfam" id="PF04389">
    <property type="entry name" value="Peptidase_M28"/>
    <property type="match status" value="1"/>
</dbReference>
<dbReference type="Proteomes" id="UP000544110">
    <property type="component" value="Unassembled WGS sequence"/>
</dbReference>
<dbReference type="SUPFAM" id="SSF53187">
    <property type="entry name" value="Zn-dependent exopeptidases"/>
    <property type="match status" value="1"/>
</dbReference>
<dbReference type="GO" id="GO:0046872">
    <property type="term" value="F:metal ion binding"/>
    <property type="evidence" value="ECO:0007669"/>
    <property type="project" value="UniProtKB-KW"/>
</dbReference>
<feature type="chain" id="PRO_5039254913" evidence="9">
    <location>
        <begin position="20"/>
        <end position="571"/>
    </location>
</feature>
<dbReference type="GO" id="GO:0004180">
    <property type="term" value="F:carboxypeptidase activity"/>
    <property type="evidence" value="ECO:0007669"/>
    <property type="project" value="UniProtKB-KW"/>
</dbReference>
<dbReference type="InterPro" id="IPR045175">
    <property type="entry name" value="M28_fam"/>
</dbReference>
<evidence type="ECO:0000256" key="2">
    <source>
        <dbReference type="ARBA" id="ARBA00022438"/>
    </source>
</evidence>
<keyword evidence="5 9" id="KW-0732">Signal</keyword>
<evidence type="ECO:0000259" key="11">
    <source>
        <dbReference type="Pfam" id="PF04389"/>
    </source>
</evidence>
<keyword evidence="2" id="KW-0031">Aminopeptidase</keyword>
<accession>A0A7Y9ULQ4</accession>
<dbReference type="SUPFAM" id="SSF52025">
    <property type="entry name" value="PA domain"/>
    <property type="match status" value="1"/>
</dbReference>
<comment type="similarity">
    <text evidence="1">Belongs to the peptidase M28 family. M28A subfamily.</text>
</comment>
<reference evidence="12 13" key="1">
    <citation type="submission" date="2020-07" db="EMBL/GenBank/DDBJ databases">
        <title>Sequencing the genomes of 1000 actinobacteria strains.</title>
        <authorList>
            <person name="Klenk H.-P."/>
        </authorList>
    </citation>
    <scope>NUCLEOTIDE SEQUENCE [LARGE SCALE GENOMIC DNA]</scope>
    <source>
        <strain evidence="12 13">DSM 24552</strain>
    </source>
</reference>
<dbReference type="InterPro" id="IPR046450">
    <property type="entry name" value="PA_dom_sf"/>
</dbReference>
<feature type="domain" description="PA" evidence="10">
    <location>
        <begin position="158"/>
        <end position="254"/>
    </location>
</feature>
<dbReference type="GO" id="GO:0006508">
    <property type="term" value="P:proteolysis"/>
    <property type="evidence" value="ECO:0007669"/>
    <property type="project" value="UniProtKB-KW"/>
</dbReference>
<dbReference type="GO" id="GO:0004177">
    <property type="term" value="F:aminopeptidase activity"/>
    <property type="evidence" value="ECO:0007669"/>
    <property type="project" value="UniProtKB-KW"/>
</dbReference>
<dbReference type="Gene3D" id="3.40.630.10">
    <property type="entry name" value="Zn peptidases"/>
    <property type="match status" value="1"/>
</dbReference>
<dbReference type="AlphaFoldDB" id="A0A7Y9ULQ4"/>
<evidence type="ECO:0000256" key="7">
    <source>
        <dbReference type="ARBA" id="ARBA00022833"/>
    </source>
</evidence>
<evidence type="ECO:0000259" key="10">
    <source>
        <dbReference type="Pfam" id="PF02225"/>
    </source>
</evidence>
<dbReference type="RefSeq" id="WP_343049092.1">
    <property type="nucleotide sequence ID" value="NZ_JACCAC010000001.1"/>
</dbReference>
<protein>
    <submittedName>
        <fullName evidence="12">Zn-dependent M28 family amino/carboxypeptidase</fullName>
    </submittedName>
</protein>
<evidence type="ECO:0000256" key="5">
    <source>
        <dbReference type="ARBA" id="ARBA00022729"/>
    </source>
</evidence>
<dbReference type="InterPro" id="IPR007484">
    <property type="entry name" value="Peptidase_M28"/>
</dbReference>
<evidence type="ECO:0000256" key="4">
    <source>
        <dbReference type="ARBA" id="ARBA00022723"/>
    </source>
</evidence>
<keyword evidence="3" id="KW-0645">Protease</keyword>
<sequence>MRLAPLPASLTRWALPALAGVTALGVVAGGSSAVAGPAADRSGSTSPAAGAPGFDLSEKLRGKVGPEAIGEHLDAFAAVAAAHDGNRASGTPGYDASVDYVVDTLTAAGYTPEVQAFDFPFYVENSPASFAQVSPTATTYTSPEDFSTMTYSGSGDVTAAVVPVDTTFTPGGANTSGCEAADFAGFPAGSVALVQRGSCPFGQKAANAEDAGAAGVVIFNSGAAGAIDSFAGTLGAPDSTIPVVGTSFAVGQDLGDPAGTTVRLVTDTTSEIRETYNVTAQTRGGDASEVVMAGAHLDSVVEGAGINDNGSGSAALLETAVQLAKYDKKGNGNGAGGSRLTNAVRFAWWGAEELGLLGSEHYVAELSPEQVEEIALYLNFDMVGSPNYVRFVYDGDNSTGTGAVGPDGSADIERTFVEYFSSQGLASDPSPFNGRSDYGPFIAEGVGIPAGGLFTGAEGVKTPEQAAVYGGEAGVAYDPCYHQECDDRDNVDPQALDEMSDALAHAVATYAVSTASLSGDEVAASGARDARGAKAARLAAKRPDEHGHVDHGAAGNAPDHAHDHAHDGARR</sequence>
<dbReference type="PANTHER" id="PTHR12147">
    <property type="entry name" value="METALLOPEPTIDASE M28 FAMILY MEMBER"/>
    <property type="match status" value="1"/>
</dbReference>
<keyword evidence="4" id="KW-0479">Metal-binding</keyword>
<feature type="region of interest" description="Disordered" evidence="8">
    <location>
        <begin position="528"/>
        <end position="571"/>
    </location>
</feature>
<feature type="region of interest" description="Disordered" evidence="8">
    <location>
        <begin position="35"/>
        <end position="57"/>
    </location>
</feature>
<evidence type="ECO:0000256" key="8">
    <source>
        <dbReference type="SAM" id="MobiDB-lite"/>
    </source>
</evidence>
<dbReference type="EMBL" id="JACCAC010000001">
    <property type="protein sequence ID" value="NYG54566.1"/>
    <property type="molecule type" value="Genomic_DNA"/>
</dbReference>
<keyword evidence="7" id="KW-0862">Zinc</keyword>
<feature type="compositionally biased region" description="Basic and acidic residues" evidence="8">
    <location>
        <begin position="541"/>
        <end position="551"/>
    </location>
</feature>
<gene>
    <name evidence="12" type="ORF">BJ989_000870</name>
</gene>
<organism evidence="12 13">
    <name type="scientific">Nocardioides perillae</name>
    <dbReference type="NCBI Taxonomy" id="1119534"/>
    <lineage>
        <taxon>Bacteria</taxon>
        <taxon>Bacillati</taxon>
        <taxon>Actinomycetota</taxon>
        <taxon>Actinomycetes</taxon>
        <taxon>Propionibacteriales</taxon>
        <taxon>Nocardioidaceae</taxon>
        <taxon>Nocardioides</taxon>
    </lineage>
</organism>
<dbReference type="InterPro" id="IPR003137">
    <property type="entry name" value="PA_domain"/>
</dbReference>
<dbReference type="CDD" id="cd03876">
    <property type="entry name" value="M28_SGAP_like"/>
    <property type="match status" value="1"/>
</dbReference>
<evidence type="ECO:0000256" key="6">
    <source>
        <dbReference type="ARBA" id="ARBA00022801"/>
    </source>
</evidence>
<evidence type="ECO:0000256" key="9">
    <source>
        <dbReference type="SAM" id="SignalP"/>
    </source>
</evidence>
<feature type="domain" description="Peptidase M28" evidence="11">
    <location>
        <begin position="277"/>
        <end position="506"/>
    </location>
</feature>
<comment type="caution">
    <text evidence="12">The sequence shown here is derived from an EMBL/GenBank/DDBJ whole genome shotgun (WGS) entry which is preliminary data.</text>
</comment>
<keyword evidence="12" id="KW-0121">Carboxypeptidase</keyword>
<evidence type="ECO:0000256" key="1">
    <source>
        <dbReference type="ARBA" id="ARBA00005957"/>
    </source>
</evidence>
<dbReference type="PANTHER" id="PTHR12147:SF26">
    <property type="entry name" value="PEPTIDASE M28 DOMAIN-CONTAINING PROTEIN"/>
    <property type="match status" value="1"/>
</dbReference>
<dbReference type="Gene3D" id="3.50.30.30">
    <property type="match status" value="1"/>
</dbReference>
<evidence type="ECO:0000256" key="3">
    <source>
        <dbReference type="ARBA" id="ARBA00022670"/>
    </source>
</evidence>
<feature type="signal peptide" evidence="9">
    <location>
        <begin position="1"/>
        <end position="19"/>
    </location>
</feature>
<evidence type="ECO:0000313" key="12">
    <source>
        <dbReference type="EMBL" id="NYG54566.1"/>
    </source>
</evidence>
<evidence type="ECO:0000313" key="13">
    <source>
        <dbReference type="Proteomes" id="UP000544110"/>
    </source>
</evidence>
<dbReference type="InterPro" id="IPR041756">
    <property type="entry name" value="M28_SGAP-like"/>
</dbReference>
<feature type="compositionally biased region" description="Basic and acidic residues" evidence="8">
    <location>
        <begin position="559"/>
        <end position="571"/>
    </location>
</feature>
<feature type="compositionally biased region" description="Low complexity" evidence="8">
    <location>
        <begin position="528"/>
        <end position="538"/>
    </location>
</feature>